<protein>
    <submittedName>
        <fullName evidence="2">Uncharacterized protein</fullName>
    </submittedName>
</protein>
<feature type="region of interest" description="Disordered" evidence="1">
    <location>
        <begin position="1"/>
        <end position="26"/>
    </location>
</feature>
<organism evidence="2 3">
    <name type="scientific">Mycena pura</name>
    <dbReference type="NCBI Taxonomy" id="153505"/>
    <lineage>
        <taxon>Eukaryota</taxon>
        <taxon>Fungi</taxon>
        <taxon>Dikarya</taxon>
        <taxon>Basidiomycota</taxon>
        <taxon>Agaricomycotina</taxon>
        <taxon>Agaricomycetes</taxon>
        <taxon>Agaricomycetidae</taxon>
        <taxon>Agaricales</taxon>
        <taxon>Marasmiineae</taxon>
        <taxon>Mycenaceae</taxon>
        <taxon>Mycena</taxon>
    </lineage>
</organism>
<sequence>MHRLILPQQKSGSDTASHSQKPWLPNRTKVPFTTVVEYYEGDVPLPGAPVWRDGLPRSLPKRAHQGAQDFAADRQPHLNERDVRHNGSDPFVSASDQRLAARLDTHLRGRVKESAAAAEDASVGMAEKRCRMYHLVHAWHAQGTSVDDEIAPSTNMTVNASQLKLEAATHYLKPDLPVTYLPKISFRQLRIRAVSDRFSVVFPDYHERYMKAFKAGCALPLDDPGPFIGRAIVWKLQVLSHLDGLDAGTVGMSPEGSYEDGELIFSDFKRFGMALKFRYAPADLCFAHTGVAILYGWSLTRAVNEQDALNNLTAGRVSHVFFFPQKSLETLEKHGSGWSRDTAGGLLSSAAGR</sequence>
<reference evidence="2" key="1">
    <citation type="submission" date="2023-03" db="EMBL/GenBank/DDBJ databases">
        <title>Massive genome expansion in bonnet fungi (Mycena s.s.) driven by repeated elements and novel gene families across ecological guilds.</title>
        <authorList>
            <consortium name="Lawrence Berkeley National Laboratory"/>
            <person name="Harder C.B."/>
            <person name="Miyauchi S."/>
            <person name="Viragh M."/>
            <person name="Kuo A."/>
            <person name="Thoen E."/>
            <person name="Andreopoulos B."/>
            <person name="Lu D."/>
            <person name="Skrede I."/>
            <person name="Drula E."/>
            <person name="Henrissat B."/>
            <person name="Morin E."/>
            <person name="Kohler A."/>
            <person name="Barry K."/>
            <person name="LaButti K."/>
            <person name="Morin E."/>
            <person name="Salamov A."/>
            <person name="Lipzen A."/>
            <person name="Mereny Z."/>
            <person name="Hegedus B."/>
            <person name="Baldrian P."/>
            <person name="Stursova M."/>
            <person name="Weitz H."/>
            <person name="Taylor A."/>
            <person name="Grigoriev I.V."/>
            <person name="Nagy L.G."/>
            <person name="Martin F."/>
            <person name="Kauserud H."/>
        </authorList>
    </citation>
    <scope>NUCLEOTIDE SEQUENCE</scope>
    <source>
        <strain evidence="2">9144</strain>
    </source>
</reference>
<dbReference type="AlphaFoldDB" id="A0AAD6YBI5"/>
<accession>A0AAD6YBI5</accession>
<dbReference type="EMBL" id="JARJCW010000048">
    <property type="protein sequence ID" value="KAJ7204059.1"/>
    <property type="molecule type" value="Genomic_DNA"/>
</dbReference>
<feature type="compositionally biased region" description="Polar residues" evidence="1">
    <location>
        <begin position="8"/>
        <end position="20"/>
    </location>
</feature>
<name>A0AAD6YBI5_9AGAR</name>
<proteinExistence type="predicted"/>
<evidence type="ECO:0000256" key="1">
    <source>
        <dbReference type="SAM" id="MobiDB-lite"/>
    </source>
</evidence>
<keyword evidence="3" id="KW-1185">Reference proteome</keyword>
<evidence type="ECO:0000313" key="2">
    <source>
        <dbReference type="EMBL" id="KAJ7204059.1"/>
    </source>
</evidence>
<dbReference type="Proteomes" id="UP001219525">
    <property type="component" value="Unassembled WGS sequence"/>
</dbReference>
<feature type="compositionally biased region" description="Basic and acidic residues" evidence="1">
    <location>
        <begin position="71"/>
        <end position="87"/>
    </location>
</feature>
<feature type="region of interest" description="Disordered" evidence="1">
    <location>
        <begin position="63"/>
        <end position="92"/>
    </location>
</feature>
<gene>
    <name evidence="2" type="ORF">GGX14DRAFT_569659</name>
</gene>
<comment type="caution">
    <text evidence="2">The sequence shown here is derived from an EMBL/GenBank/DDBJ whole genome shotgun (WGS) entry which is preliminary data.</text>
</comment>
<evidence type="ECO:0000313" key="3">
    <source>
        <dbReference type="Proteomes" id="UP001219525"/>
    </source>
</evidence>